<dbReference type="OMA" id="TVHQPLW"/>
<dbReference type="VEuPathDB" id="AmoebaDB:EHI_023430"/>
<feature type="domain" description="Glycosyl hydrolase family 31 C-terminal" evidence="14">
    <location>
        <begin position="655"/>
        <end position="739"/>
    </location>
</feature>
<dbReference type="InterPro" id="IPR013780">
    <property type="entry name" value="Glyco_hydro_b"/>
</dbReference>
<protein>
    <recommendedName>
        <fullName evidence="9">Glucosidase II subunit alpha</fullName>
    </recommendedName>
</protein>
<evidence type="ECO:0000259" key="14">
    <source>
        <dbReference type="Pfam" id="PF21365"/>
    </source>
</evidence>
<comment type="similarity">
    <text evidence="3 10">Belongs to the glycosyl hydrolase 31 family.</text>
</comment>
<evidence type="ECO:0000256" key="6">
    <source>
        <dbReference type="ARBA" id="ARBA00022824"/>
    </source>
</evidence>
<keyword evidence="6" id="KW-0256">Endoplasmic reticulum</keyword>
<dbReference type="Pfam" id="PF01055">
    <property type="entry name" value="Glyco_hydro_31_2nd"/>
    <property type="match status" value="1"/>
</dbReference>
<evidence type="ECO:0000256" key="7">
    <source>
        <dbReference type="ARBA" id="ARBA00023180"/>
    </source>
</evidence>
<dbReference type="CDD" id="cd06603">
    <property type="entry name" value="GH31_GANC_GANAB_alpha"/>
    <property type="match status" value="1"/>
</dbReference>
<feature type="domain" description="Glycoside hydrolase family 31 TIM barrel" evidence="12">
    <location>
        <begin position="315"/>
        <end position="645"/>
    </location>
</feature>
<evidence type="ECO:0000256" key="3">
    <source>
        <dbReference type="ARBA" id="ARBA00007806"/>
    </source>
</evidence>
<evidence type="ECO:0000313" key="15">
    <source>
        <dbReference type="EMBL" id="GAT92357.1"/>
    </source>
</evidence>
<proteinExistence type="inferred from homology"/>
<feature type="domain" description="Glycoside hydrolase family 31 N-terminal" evidence="13">
    <location>
        <begin position="68"/>
        <end position="274"/>
    </location>
</feature>
<name>A0A5K1U610_ENTHI</name>
<dbReference type="CDD" id="cd14752">
    <property type="entry name" value="GH31_N"/>
    <property type="match status" value="1"/>
</dbReference>
<dbReference type="AlphaFoldDB" id="A0A5K1U610"/>
<dbReference type="SUPFAM" id="SSF51445">
    <property type="entry name" value="(Trans)glycosidases"/>
    <property type="match status" value="1"/>
</dbReference>
<dbReference type="Pfam" id="PF21365">
    <property type="entry name" value="Glyco_hydro_31_3rd"/>
    <property type="match status" value="1"/>
</dbReference>
<feature type="signal peptide" evidence="11">
    <location>
        <begin position="1"/>
        <end position="15"/>
    </location>
</feature>
<dbReference type="EMBL" id="BDEQ01000001">
    <property type="protein sequence ID" value="GAT92357.1"/>
    <property type="molecule type" value="Genomic_DNA"/>
</dbReference>
<dbReference type="Gene3D" id="2.60.40.1180">
    <property type="entry name" value="Golgi alpha-mannosidase II"/>
    <property type="match status" value="2"/>
</dbReference>
<dbReference type="Gene3D" id="2.60.40.1760">
    <property type="entry name" value="glycosyl hydrolase (family 31)"/>
    <property type="match status" value="1"/>
</dbReference>
<dbReference type="InterPro" id="IPR000322">
    <property type="entry name" value="Glyco_hydro_31_TIM"/>
</dbReference>
<dbReference type="Proteomes" id="UP000078387">
    <property type="component" value="Unassembled WGS sequence"/>
</dbReference>
<dbReference type="GO" id="GO:0030246">
    <property type="term" value="F:carbohydrate binding"/>
    <property type="evidence" value="ECO:0007669"/>
    <property type="project" value="InterPro"/>
</dbReference>
<dbReference type="PANTHER" id="PTHR22762:SF54">
    <property type="entry name" value="BCDNA.GH04962"/>
    <property type="match status" value="1"/>
</dbReference>
<keyword evidence="5 10" id="KW-0378">Hydrolase</keyword>
<comment type="subcellular location">
    <subcellularLocation>
        <location evidence="1">Endoplasmic reticulum</location>
    </subcellularLocation>
</comment>
<gene>
    <name evidence="15" type="ORF">CL6EHI_023430</name>
</gene>
<accession>A0A5K1U610</accession>
<dbReference type="GO" id="GO:0005783">
    <property type="term" value="C:endoplasmic reticulum"/>
    <property type="evidence" value="ECO:0007669"/>
    <property type="project" value="UniProtKB-SubCell"/>
</dbReference>
<evidence type="ECO:0000256" key="4">
    <source>
        <dbReference type="ARBA" id="ARBA00022729"/>
    </source>
</evidence>
<evidence type="ECO:0000259" key="13">
    <source>
        <dbReference type="Pfam" id="PF13802"/>
    </source>
</evidence>
<evidence type="ECO:0000259" key="12">
    <source>
        <dbReference type="Pfam" id="PF01055"/>
    </source>
</evidence>
<evidence type="ECO:0000256" key="9">
    <source>
        <dbReference type="ARBA" id="ARBA00042895"/>
    </source>
</evidence>
<comment type="pathway">
    <text evidence="2">Glycan metabolism; N-glycan metabolism.</text>
</comment>
<keyword evidence="7" id="KW-0325">Glycoprotein</keyword>
<evidence type="ECO:0000256" key="1">
    <source>
        <dbReference type="ARBA" id="ARBA00004240"/>
    </source>
</evidence>
<dbReference type="VEuPathDB" id="AmoebaDB:KM1_198530"/>
<dbReference type="GO" id="GO:0006491">
    <property type="term" value="P:N-glycan processing"/>
    <property type="evidence" value="ECO:0007669"/>
    <property type="project" value="TreeGrafter"/>
</dbReference>
<dbReference type="Gene3D" id="3.20.20.80">
    <property type="entry name" value="Glycosidases"/>
    <property type="match status" value="1"/>
</dbReference>
<keyword evidence="4 11" id="KW-0732">Signal</keyword>
<evidence type="ECO:0000256" key="11">
    <source>
        <dbReference type="SAM" id="SignalP"/>
    </source>
</evidence>
<organism evidence="15 16">
    <name type="scientific">Entamoeba histolytica</name>
    <dbReference type="NCBI Taxonomy" id="5759"/>
    <lineage>
        <taxon>Eukaryota</taxon>
        <taxon>Amoebozoa</taxon>
        <taxon>Evosea</taxon>
        <taxon>Archamoebae</taxon>
        <taxon>Mastigamoebida</taxon>
        <taxon>Entamoebidae</taxon>
        <taxon>Entamoeba</taxon>
    </lineage>
</organism>
<dbReference type="VEuPathDB" id="AmoebaDB:EHI5A_162050"/>
<dbReference type="InterPro" id="IPR011013">
    <property type="entry name" value="Gal_mutarotase_sf_dom"/>
</dbReference>
<evidence type="ECO:0000256" key="8">
    <source>
        <dbReference type="ARBA" id="ARBA00023295"/>
    </source>
</evidence>
<sequence length="871" mass="100110">MRLLSSLFFIVLVFAVNHDIFRTCQQTAFCRRAQNTKQQFVVNGIIEQTSTSITLDIRNPIENTSFEMRVSGIASGIFRSRMIHVGGGVKFDRYEPEIGLALTEEGIKEVPIIIEKQKDKVVLINGESELSIDFTSLVMKLKVNGLVVLVANDNQSLQFETGIKTIKGEEVDGAGEEKFAQFTDKKPHGPAGVSMGYSFPLAKKFFGIPEHATDVVLKSTGSDGYNEPYRLYNSDVFEFELDSPMTLYGSVPVIYSISQNAAGVFHNNPTETYVYVDGQNVRFVSESGVLDEFFLPGPKPINLIQEYLQLTGTAPMVPKYSLGYHQCRWNYMSQNEANEVIEKMDEASIPFDVLWLDIEHTDDKKYFTWKQNKFPTPNELIDKLKSIERRLVTIVDPHIKRDNSYYVYKEALDANYLVKRSDIETNYEGWCWPGNSVYIDFINPKAREWWAQLYSFEKYQYSSPYLMIWNDMNEPSVFNGPEVTMPKDNIHTDGNKTYEHRDVHNIYGLTYHMSTYNGLLKRTNGVDRPFVLSRSFYAGSQKFGAVWTGDTDSTWGHLKTSVAMTLNLNLVGILQSGGDVGGFFHDTEEELLIRWYQVGTFYPFFRAHAHLDTKRREPYLFEEESRRRMKEAIEMKYLLIDYWYKEYFMSVRNKEPLLKPLFLMYPEDEMTYNIDNEFMAGNDIIVTGVFEKGVTTVNQYVPKGIWYDWFTNTPVKNGLRTVPVTLDSIPIIVRGGSIIPLKERKRRASELMKYDPMTLVIYADEKGEAEGYLYTDDGLTTKHNHILSKVYLNSKGISCKVIENENGSSIPSSKEIIKIVVIGSVKPKFMFNGKDRVNFDKYRTQQLNEKGFVIRKPSVTMDSNWTISFSK</sequence>
<feature type="chain" id="PRO_5023915650" description="Glucosidase II subunit alpha" evidence="11">
    <location>
        <begin position="16"/>
        <end position="871"/>
    </location>
</feature>
<evidence type="ECO:0000256" key="2">
    <source>
        <dbReference type="ARBA" id="ARBA00004833"/>
    </source>
</evidence>
<dbReference type="InterPro" id="IPR025887">
    <property type="entry name" value="Glyco_hydro_31_N_dom"/>
</dbReference>
<dbReference type="InterPro" id="IPR048395">
    <property type="entry name" value="Glyco_hydro_31_C"/>
</dbReference>
<evidence type="ECO:0000256" key="10">
    <source>
        <dbReference type="RuleBase" id="RU361185"/>
    </source>
</evidence>
<dbReference type="SUPFAM" id="SSF51011">
    <property type="entry name" value="Glycosyl hydrolase domain"/>
    <property type="match status" value="1"/>
</dbReference>
<reference evidence="15 16" key="1">
    <citation type="submission" date="2016-05" db="EMBL/GenBank/DDBJ databases">
        <title>First whole genome sequencing of Entamoeba histolytica HM1:IMSS-clone-6.</title>
        <authorList>
            <person name="Mukherjee Avik.K."/>
            <person name="Izumyama S."/>
            <person name="Nakada-Tsukui K."/>
            <person name="Nozaki T."/>
        </authorList>
    </citation>
    <scope>NUCLEOTIDE SEQUENCE [LARGE SCALE GENOMIC DNA]</scope>
    <source>
        <strain evidence="15 16">HM1:IMSS clone 6</strain>
    </source>
</reference>
<evidence type="ECO:0000313" key="16">
    <source>
        <dbReference type="Proteomes" id="UP000078387"/>
    </source>
</evidence>
<dbReference type="Pfam" id="PF13802">
    <property type="entry name" value="Gal_mutarotas_2"/>
    <property type="match status" value="1"/>
</dbReference>
<dbReference type="SUPFAM" id="SSF74650">
    <property type="entry name" value="Galactose mutarotase-like"/>
    <property type="match status" value="1"/>
</dbReference>
<dbReference type="VEuPathDB" id="AmoebaDB:EHI7A_116600"/>
<evidence type="ECO:0000256" key="5">
    <source>
        <dbReference type="ARBA" id="ARBA00022801"/>
    </source>
</evidence>
<dbReference type="VEuPathDB" id="AmoebaDB:EHI8A_122810"/>
<dbReference type="InterPro" id="IPR017853">
    <property type="entry name" value="GH"/>
</dbReference>
<comment type="caution">
    <text evidence="15">The sequence shown here is derived from an EMBL/GenBank/DDBJ whole genome shotgun (WGS) entry which is preliminary data.</text>
</comment>
<keyword evidence="8 10" id="KW-0326">Glycosidase</keyword>
<dbReference type="GO" id="GO:0005975">
    <property type="term" value="P:carbohydrate metabolic process"/>
    <property type="evidence" value="ECO:0007669"/>
    <property type="project" value="InterPro"/>
</dbReference>
<dbReference type="GO" id="GO:0090599">
    <property type="term" value="F:alpha-glucosidase activity"/>
    <property type="evidence" value="ECO:0007669"/>
    <property type="project" value="TreeGrafter"/>
</dbReference>
<dbReference type="PANTHER" id="PTHR22762">
    <property type="entry name" value="ALPHA-GLUCOSIDASE"/>
    <property type="match status" value="1"/>
</dbReference>